<keyword evidence="5 6" id="KW-0472">Membrane</keyword>
<feature type="transmembrane region" description="Helical" evidence="6">
    <location>
        <begin position="35"/>
        <end position="54"/>
    </location>
</feature>
<comment type="caution">
    <text evidence="7">The sequence shown here is derived from an EMBL/GenBank/DDBJ whole genome shotgun (WGS) entry which is preliminary data.</text>
</comment>
<dbReference type="GO" id="GO:0035435">
    <property type="term" value="P:phosphate ion transmembrane transport"/>
    <property type="evidence" value="ECO:0007669"/>
    <property type="project" value="TreeGrafter"/>
</dbReference>
<feature type="transmembrane region" description="Helical" evidence="6">
    <location>
        <begin position="237"/>
        <end position="256"/>
    </location>
</feature>
<feature type="transmembrane region" description="Helical" evidence="6">
    <location>
        <begin position="423"/>
        <end position="440"/>
    </location>
</feature>
<dbReference type="InterPro" id="IPR001204">
    <property type="entry name" value="Phos_transporter"/>
</dbReference>
<dbReference type="GO" id="GO:0005315">
    <property type="term" value="F:phosphate transmembrane transporter activity"/>
    <property type="evidence" value="ECO:0007669"/>
    <property type="project" value="InterPro"/>
</dbReference>
<dbReference type="OrthoDB" id="9779554at2"/>
<feature type="transmembrane region" description="Helical" evidence="6">
    <location>
        <begin position="98"/>
        <end position="120"/>
    </location>
</feature>
<feature type="transmembrane region" description="Helical" evidence="6">
    <location>
        <begin position="173"/>
        <end position="191"/>
    </location>
</feature>
<dbReference type="EMBL" id="VLLF01000001">
    <property type="protein sequence ID" value="TWI92684.1"/>
    <property type="molecule type" value="Genomic_DNA"/>
</dbReference>
<feature type="transmembrane region" description="Helical" evidence="6">
    <location>
        <begin position="203"/>
        <end position="225"/>
    </location>
</feature>
<keyword evidence="3 6" id="KW-0812">Transmembrane</keyword>
<dbReference type="AlphaFoldDB" id="A0A562THG2"/>
<name>A0A562THG2_9HYPH</name>
<reference evidence="7 8" key="1">
    <citation type="submission" date="2019-07" db="EMBL/GenBank/DDBJ databases">
        <title>Genomic Encyclopedia of Archaeal and Bacterial Type Strains, Phase II (KMG-II): from individual species to whole genera.</title>
        <authorList>
            <person name="Goeker M."/>
        </authorList>
    </citation>
    <scope>NUCLEOTIDE SEQUENCE [LARGE SCALE GENOMIC DNA]</scope>
    <source>
        <strain evidence="7 8">ATCC BAA-252</strain>
    </source>
</reference>
<feature type="transmembrane region" description="Helical" evidence="6">
    <location>
        <begin position="306"/>
        <end position="324"/>
    </location>
</feature>
<gene>
    <name evidence="7" type="ORF">JM93_00227</name>
</gene>
<evidence type="ECO:0000256" key="3">
    <source>
        <dbReference type="ARBA" id="ARBA00022692"/>
    </source>
</evidence>
<feature type="transmembrane region" description="Helical" evidence="6">
    <location>
        <begin position="399"/>
        <end position="417"/>
    </location>
</feature>
<keyword evidence="2 6" id="KW-0813">Transport</keyword>
<feature type="transmembrane region" description="Helical" evidence="6">
    <location>
        <begin position="268"/>
        <end position="285"/>
    </location>
</feature>
<proteinExistence type="inferred from homology"/>
<evidence type="ECO:0000313" key="7">
    <source>
        <dbReference type="EMBL" id="TWI92684.1"/>
    </source>
</evidence>
<dbReference type="Pfam" id="PF01384">
    <property type="entry name" value="PHO4"/>
    <property type="match status" value="1"/>
</dbReference>
<dbReference type="Proteomes" id="UP000320593">
    <property type="component" value="Unassembled WGS sequence"/>
</dbReference>
<keyword evidence="6" id="KW-0592">Phosphate transport</keyword>
<dbReference type="GO" id="GO:0016020">
    <property type="term" value="C:membrane"/>
    <property type="evidence" value="ECO:0007669"/>
    <property type="project" value="UniProtKB-SubCell"/>
</dbReference>
<dbReference type="RefSeq" id="WP_145340233.1">
    <property type="nucleotide sequence ID" value="NZ_SMLY01000087.1"/>
</dbReference>
<comment type="subcellular location">
    <subcellularLocation>
        <location evidence="1 6">Membrane</location>
        <topology evidence="1 6">Multi-pass membrane protein</topology>
    </subcellularLocation>
</comment>
<protein>
    <recommendedName>
        <fullName evidence="6">Phosphate transporter</fullName>
    </recommendedName>
</protein>
<evidence type="ECO:0000256" key="1">
    <source>
        <dbReference type="ARBA" id="ARBA00004141"/>
    </source>
</evidence>
<accession>A0A562THG2</accession>
<feature type="transmembrane region" description="Helical" evidence="6">
    <location>
        <begin position="360"/>
        <end position="379"/>
    </location>
</feature>
<keyword evidence="4 6" id="KW-1133">Transmembrane helix</keyword>
<comment type="similarity">
    <text evidence="6">Belongs to the inorganic phosphate transporter (PiT) (TC 2.A.20) family.</text>
</comment>
<feature type="transmembrane region" description="Helical" evidence="6">
    <location>
        <begin position="140"/>
        <end position="161"/>
    </location>
</feature>
<evidence type="ECO:0000256" key="6">
    <source>
        <dbReference type="RuleBase" id="RU363058"/>
    </source>
</evidence>
<keyword evidence="8" id="KW-1185">Reference proteome</keyword>
<dbReference type="PANTHER" id="PTHR11101">
    <property type="entry name" value="PHOSPHATE TRANSPORTER"/>
    <property type="match status" value="1"/>
</dbReference>
<dbReference type="PANTHER" id="PTHR11101:SF80">
    <property type="entry name" value="PHOSPHATE TRANSPORTER"/>
    <property type="match status" value="1"/>
</dbReference>
<feature type="transmembrane region" description="Helical" evidence="6">
    <location>
        <begin position="477"/>
        <end position="503"/>
    </location>
</feature>
<evidence type="ECO:0000313" key="8">
    <source>
        <dbReference type="Proteomes" id="UP000320593"/>
    </source>
</evidence>
<evidence type="ECO:0000256" key="4">
    <source>
        <dbReference type="ARBA" id="ARBA00022989"/>
    </source>
</evidence>
<evidence type="ECO:0000256" key="2">
    <source>
        <dbReference type="ARBA" id="ARBA00022448"/>
    </source>
</evidence>
<evidence type="ECO:0000256" key="5">
    <source>
        <dbReference type="ARBA" id="ARBA00023136"/>
    </source>
</evidence>
<feature type="transmembrane region" description="Helical" evidence="6">
    <location>
        <begin position="66"/>
        <end position="86"/>
    </location>
</feature>
<sequence length="508" mass="53340">MPSSEKAGYKGPALDKDLDKITFVGEAAESLGRRMLLPGLAIVFIALCAFVAAYDVVAVSLSDTLVIGAAAAIGGYMALNIGANDVANNVGPAVGAKALPLTTALILAAVFESAGALLAGSRVLETVSAEILPQHAVVDANMFMVAMMAALVSAAAWINIATWIGAPVSTTHSIVGGVVGAGIAAAGLASVNWETVGAITLSWVLSPVLGGLVAAGFLSFINRFITYKSDRIEAARFWLPILIGLLAGAFAAYVMVKAGDTLFSVRDTMILPLALVIALVVWLAYRPHLERASQGMDNKTQSLRKLFTVPLMCSAALLSFAHGANDIANAVGPLAAIVRVQSAHVDQLDPWALDVLTSSVPLWVSGVGAFGISAGLLLFGRRLIKVVGSKITKLNPIRAFCIALSAAITVLLASSLGMPVSSTHITVGAVFGVGFYREWYRSRYVLSASGADDGRGRPRYLRNREEHRRRRLVRRSYVFTIIGAWVVTVPATAVLSGVVFVLVRFAAL</sequence>
<organism evidence="7 8">
    <name type="scientific">Roseibium hamelinense</name>
    <dbReference type="NCBI Taxonomy" id="150831"/>
    <lineage>
        <taxon>Bacteria</taxon>
        <taxon>Pseudomonadati</taxon>
        <taxon>Pseudomonadota</taxon>
        <taxon>Alphaproteobacteria</taxon>
        <taxon>Hyphomicrobiales</taxon>
        <taxon>Stappiaceae</taxon>
        <taxon>Roseibium</taxon>
    </lineage>
</organism>